<protein>
    <submittedName>
        <fullName evidence="1">Uncharacterized protein</fullName>
    </submittedName>
</protein>
<dbReference type="EMBL" id="JAHUZN010000007">
    <property type="protein sequence ID" value="KAG8488239.1"/>
    <property type="molecule type" value="Genomic_DNA"/>
</dbReference>
<sequence>MQKGLYQLQAEMAQVDGRIESRLEVFREKIKRELRDYLKNLFEQYVGKSSVATFGPSIEKVKGILGELPLSKSLILSPMQESGQAGLLSRINTVESSGRALKFNCPQFDEEDFRGWWSKLEQFFEAGEF</sequence>
<proteinExistence type="predicted"/>
<evidence type="ECO:0000313" key="1">
    <source>
        <dbReference type="EMBL" id="KAG8488239.1"/>
    </source>
</evidence>
<evidence type="ECO:0000313" key="2">
    <source>
        <dbReference type="Proteomes" id="UP000701853"/>
    </source>
</evidence>
<accession>A0A8J5ZHA6</accession>
<gene>
    <name evidence="1" type="ORF">CXB51_018345</name>
</gene>
<keyword evidence="2" id="KW-1185">Reference proteome</keyword>
<dbReference type="Proteomes" id="UP000701853">
    <property type="component" value="Chromosome 7"/>
</dbReference>
<comment type="caution">
    <text evidence="1">The sequence shown here is derived from an EMBL/GenBank/DDBJ whole genome shotgun (WGS) entry which is preliminary data.</text>
</comment>
<name>A0A8J5ZHA6_9ROSI</name>
<reference evidence="1 2" key="1">
    <citation type="journal article" date="2021" name="bioRxiv">
        <title>The Gossypium anomalum genome as a resource for cotton improvement and evolutionary analysis of hybrid incompatibility.</title>
        <authorList>
            <person name="Grover C.E."/>
            <person name="Yuan D."/>
            <person name="Arick M.A."/>
            <person name="Miller E.R."/>
            <person name="Hu G."/>
            <person name="Peterson D.G."/>
            <person name="Wendel J.F."/>
            <person name="Udall J.A."/>
        </authorList>
    </citation>
    <scope>NUCLEOTIDE SEQUENCE [LARGE SCALE GENOMIC DNA]</scope>
    <source>
        <strain evidence="1">JFW-Udall</strain>
        <tissue evidence="1">Leaf</tissue>
    </source>
</reference>
<dbReference type="AlphaFoldDB" id="A0A8J5ZHA6"/>
<organism evidence="1 2">
    <name type="scientific">Gossypium anomalum</name>
    <dbReference type="NCBI Taxonomy" id="47600"/>
    <lineage>
        <taxon>Eukaryota</taxon>
        <taxon>Viridiplantae</taxon>
        <taxon>Streptophyta</taxon>
        <taxon>Embryophyta</taxon>
        <taxon>Tracheophyta</taxon>
        <taxon>Spermatophyta</taxon>
        <taxon>Magnoliopsida</taxon>
        <taxon>eudicotyledons</taxon>
        <taxon>Gunneridae</taxon>
        <taxon>Pentapetalae</taxon>
        <taxon>rosids</taxon>
        <taxon>malvids</taxon>
        <taxon>Malvales</taxon>
        <taxon>Malvaceae</taxon>
        <taxon>Malvoideae</taxon>
        <taxon>Gossypium</taxon>
    </lineage>
</organism>
<dbReference type="OrthoDB" id="10492805at2759"/>